<keyword evidence="2" id="KW-1185">Reference proteome</keyword>
<dbReference type="Gene3D" id="3.90.1410.10">
    <property type="entry name" value="set domain protein methyltransferase, domain 1"/>
    <property type="match status" value="1"/>
</dbReference>
<dbReference type="PANTHER" id="PTHR13271">
    <property type="entry name" value="UNCHARACTERIZED PUTATIVE METHYLTRANSFERASE"/>
    <property type="match status" value="1"/>
</dbReference>
<dbReference type="SUPFAM" id="SSF82199">
    <property type="entry name" value="SET domain"/>
    <property type="match status" value="1"/>
</dbReference>
<name>A0ABY8TPP8_TETOB</name>
<dbReference type="InterPro" id="IPR050600">
    <property type="entry name" value="SETD3_SETD6_MTase"/>
</dbReference>
<dbReference type="InterPro" id="IPR046341">
    <property type="entry name" value="SET_dom_sf"/>
</dbReference>
<accession>A0ABY8TPP8</accession>
<gene>
    <name evidence="1" type="ORF">OEZ85_011239</name>
</gene>
<evidence type="ECO:0000313" key="2">
    <source>
        <dbReference type="Proteomes" id="UP001244341"/>
    </source>
</evidence>
<proteinExistence type="predicted"/>
<sequence>MSLQRNYRTAAAADAAFSIPTQMLLHGSLALSEQQYGAAFRALLRELGPGVCDSRSLLVLLLVVERAKGAASAWAPYIDMLPQQYDDPFWWSPDELALLQGSWLQQAVQRYTAR</sequence>
<protein>
    <submittedName>
        <fullName evidence="1">Uncharacterized protein</fullName>
    </submittedName>
</protein>
<evidence type="ECO:0000313" key="1">
    <source>
        <dbReference type="EMBL" id="WIA11094.1"/>
    </source>
</evidence>
<reference evidence="1 2" key="1">
    <citation type="submission" date="2023-05" db="EMBL/GenBank/DDBJ databases">
        <title>A 100% complete, gapless, phased diploid assembly of the Scenedesmus obliquus UTEX 3031 genome.</title>
        <authorList>
            <person name="Biondi T.C."/>
            <person name="Hanschen E.R."/>
            <person name="Kwon T."/>
            <person name="Eng W."/>
            <person name="Kruse C.P.S."/>
            <person name="Koehler S.I."/>
            <person name="Kunde Y."/>
            <person name="Gleasner C.D."/>
            <person name="You Mak K.T."/>
            <person name="Polle J."/>
            <person name="Hovde B.T."/>
            <person name="Starkenburg S.R."/>
        </authorList>
    </citation>
    <scope>NUCLEOTIDE SEQUENCE [LARGE SCALE GENOMIC DNA]</scope>
    <source>
        <strain evidence="1 2">DOE0152z</strain>
    </source>
</reference>
<dbReference type="EMBL" id="CP126209">
    <property type="protein sequence ID" value="WIA11094.1"/>
    <property type="molecule type" value="Genomic_DNA"/>
</dbReference>
<dbReference type="Proteomes" id="UP001244341">
    <property type="component" value="Chromosome 2b"/>
</dbReference>
<organism evidence="1 2">
    <name type="scientific">Tetradesmus obliquus</name>
    <name type="common">Green alga</name>
    <name type="synonym">Acutodesmus obliquus</name>
    <dbReference type="NCBI Taxonomy" id="3088"/>
    <lineage>
        <taxon>Eukaryota</taxon>
        <taxon>Viridiplantae</taxon>
        <taxon>Chlorophyta</taxon>
        <taxon>core chlorophytes</taxon>
        <taxon>Chlorophyceae</taxon>
        <taxon>CS clade</taxon>
        <taxon>Sphaeropleales</taxon>
        <taxon>Scenedesmaceae</taxon>
        <taxon>Tetradesmus</taxon>
    </lineage>
</organism>